<keyword evidence="2" id="KW-0813">Transport</keyword>
<evidence type="ECO:0000256" key="6">
    <source>
        <dbReference type="SAM" id="Phobius"/>
    </source>
</evidence>
<dbReference type="SUPFAM" id="SSF103473">
    <property type="entry name" value="MFS general substrate transporter"/>
    <property type="match status" value="1"/>
</dbReference>
<reference evidence="8" key="1">
    <citation type="journal article" date="2006" name="PLoS Biol.">
        <title>Macronuclear genome sequence of the ciliate Tetrahymena thermophila, a model eukaryote.</title>
        <authorList>
            <person name="Eisen J.A."/>
            <person name="Coyne R.S."/>
            <person name="Wu M."/>
            <person name="Wu D."/>
            <person name="Thiagarajan M."/>
            <person name="Wortman J.R."/>
            <person name="Badger J.H."/>
            <person name="Ren Q."/>
            <person name="Amedeo P."/>
            <person name="Jones K.M."/>
            <person name="Tallon L.J."/>
            <person name="Delcher A.L."/>
            <person name="Salzberg S.L."/>
            <person name="Silva J.C."/>
            <person name="Haas B.J."/>
            <person name="Majoros W.H."/>
            <person name="Farzad M."/>
            <person name="Carlton J.M."/>
            <person name="Smith R.K. Jr."/>
            <person name="Garg J."/>
            <person name="Pearlman R.E."/>
            <person name="Karrer K.M."/>
            <person name="Sun L."/>
            <person name="Manning G."/>
            <person name="Elde N.C."/>
            <person name="Turkewitz A.P."/>
            <person name="Asai D.J."/>
            <person name="Wilkes D.E."/>
            <person name="Wang Y."/>
            <person name="Cai H."/>
            <person name="Collins K."/>
            <person name="Stewart B.A."/>
            <person name="Lee S.R."/>
            <person name="Wilamowska K."/>
            <person name="Weinberg Z."/>
            <person name="Ruzzo W.L."/>
            <person name="Wloga D."/>
            <person name="Gaertig J."/>
            <person name="Frankel J."/>
            <person name="Tsao C.-C."/>
            <person name="Gorovsky M.A."/>
            <person name="Keeling P.J."/>
            <person name="Waller R.F."/>
            <person name="Patron N.J."/>
            <person name="Cherry J.M."/>
            <person name="Stover N.A."/>
            <person name="Krieger C.J."/>
            <person name="del Toro C."/>
            <person name="Ryder H.F."/>
            <person name="Williamson S.C."/>
            <person name="Barbeau R.A."/>
            <person name="Hamilton E.P."/>
            <person name="Orias E."/>
        </authorList>
    </citation>
    <scope>NUCLEOTIDE SEQUENCE [LARGE SCALE GENOMIC DNA]</scope>
    <source>
        <strain evidence="8">SB210</strain>
    </source>
</reference>
<evidence type="ECO:0000256" key="3">
    <source>
        <dbReference type="ARBA" id="ARBA00022692"/>
    </source>
</evidence>
<dbReference type="OrthoDB" id="410267at2759"/>
<feature type="transmembrane region" description="Helical" evidence="6">
    <location>
        <begin position="95"/>
        <end position="115"/>
    </location>
</feature>
<feature type="transmembrane region" description="Helical" evidence="6">
    <location>
        <begin position="201"/>
        <end position="220"/>
    </location>
</feature>
<dbReference type="RefSeq" id="XP_001016223.2">
    <property type="nucleotide sequence ID" value="XM_001016223.2"/>
</dbReference>
<feature type="transmembrane region" description="Helical" evidence="6">
    <location>
        <begin position="370"/>
        <end position="388"/>
    </location>
</feature>
<dbReference type="Gene3D" id="1.20.1250.20">
    <property type="entry name" value="MFS general substrate transporter like domains"/>
    <property type="match status" value="2"/>
</dbReference>
<evidence type="ECO:0000313" key="7">
    <source>
        <dbReference type="EMBL" id="EAR95978.2"/>
    </source>
</evidence>
<sequence length="474" mass="54275">MQIINKLNSIQSPLARLPFQTRGYLSLFGGFLIHLILGTFYLWSTMNTYVTSYLRNDGQNYTNADVNAVFPFMMLAINICNPFGVILAKKIGFRLQAVVCSFILGVSVVLSSFFVDNFILFSFFYGFMFGFATGLVYMIPFNTSYLYFPHRKGFASGVISAGFGFGATLFLWLVYSFMNPHDIRPINSLFPKQVSENLPDTLLTLGFLYFIISLIGALLIERPTQEEIDQVEQEIQQNDIQQEMQLLKNDYSKAEDKNITSQNLPNECQTFQDGMNTKIIYLTIAMATLFCCYGIMIIANFKPYASQHNYNDSFLTFVATIGSIVNGLARLFWGYLMEKITFKQIILYNLGIQIFISSTLDLIIDVPFLFFIYIILAYFSYGGWYAKLPALVAKIFGKKVGTTIYGITFTGFTIAGWIQFFLVRQVQQDIGWGNLFLIFTVIQILSLIYFKDIDFNFDWRAFYKNKQSNQISKV</sequence>
<evidence type="ECO:0000256" key="1">
    <source>
        <dbReference type="ARBA" id="ARBA00004141"/>
    </source>
</evidence>
<evidence type="ECO:0000313" key="8">
    <source>
        <dbReference type="Proteomes" id="UP000009168"/>
    </source>
</evidence>
<feature type="transmembrane region" description="Helical" evidence="6">
    <location>
        <begin position="68"/>
        <end position="88"/>
    </location>
</feature>
<accession>I7M7T8</accession>
<dbReference type="GeneID" id="7838288"/>
<comment type="subcellular location">
    <subcellularLocation>
        <location evidence="1">Membrane</location>
        <topology evidence="1">Multi-pass membrane protein</topology>
    </subcellularLocation>
</comment>
<feature type="transmembrane region" description="Helical" evidence="6">
    <location>
        <begin position="121"/>
        <end position="141"/>
    </location>
</feature>
<dbReference type="FunCoup" id="I7M7T8">
    <property type="interactions" value="2"/>
</dbReference>
<dbReference type="Pfam" id="PF07690">
    <property type="entry name" value="MFS_1"/>
    <property type="match status" value="1"/>
</dbReference>
<dbReference type="Proteomes" id="UP000009168">
    <property type="component" value="Unassembled WGS sequence"/>
</dbReference>
<keyword evidence="4 6" id="KW-1133">Transmembrane helix</keyword>
<gene>
    <name evidence="7" type="ORF">TTHERM_00125440</name>
</gene>
<dbReference type="GO" id="GO:0016020">
    <property type="term" value="C:membrane"/>
    <property type="evidence" value="ECO:0007669"/>
    <property type="project" value="UniProtKB-SubCell"/>
</dbReference>
<protein>
    <submittedName>
        <fullName evidence="7">Oxalate/formate antiporter family transporter</fullName>
    </submittedName>
</protein>
<keyword evidence="8" id="KW-1185">Reference proteome</keyword>
<feature type="transmembrane region" description="Helical" evidence="6">
    <location>
        <begin position="21"/>
        <end position="43"/>
    </location>
</feature>
<organism evidence="7 8">
    <name type="scientific">Tetrahymena thermophila (strain SB210)</name>
    <dbReference type="NCBI Taxonomy" id="312017"/>
    <lineage>
        <taxon>Eukaryota</taxon>
        <taxon>Sar</taxon>
        <taxon>Alveolata</taxon>
        <taxon>Ciliophora</taxon>
        <taxon>Intramacronucleata</taxon>
        <taxon>Oligohymenophorea</taxon>
        <taxon>Hymenostomatida</taxon>
        <taxon>Tetrahymenina</taxon>
        <taxon>Tetrahymenidae</taxon>
        <taxon>Tetrahymena</taxon>
    </lineage>
</organism>
<feature type="transmembrane region" description="Helical" evidence="6">
    <location>
        <begin position="313"/>
        <end position="333"/>
    </location>
</feature>
<evidence type="ECO:0000256" key="4">
    <source>
        <dbReference type="ARBA" id="ARBA00022989"/>
    </source>
</evidence>
<feature type="transmembrane region" description="Helical" evidence="6">
    <location>
        <begin position="153"/>
        <end position="175"/>
    </location>
</feature>
<dbReference type="AlphaFoldDB" id="I7M7T8"/>
<dbReference type="InParanoid" id="I7M7T8"/>
<keyword evidence="5 6" id="KW-0472">Membrane</keyword>
<dbReference type="GO" id="GO:0022857">
    <property type="term" value="F:transmembrane transporter activity"/>
    <property type="evidence" value="ECO:0007669"/>
    <property type="project" value="InterPro"/>
</dbReference>
<dbReference type="InterPro" id="IPR011701">
    <property type="entry name" value="MFS"/>
</dbReference>
<name>I7M7T8_TETTS</name>
<dbReference type="eggNOG" id="KOG2504">
    <property type="taxonomic scope" value="Eukaryota"/>
</dbReference>
<evidence type="ECO:0000256" key="5">
    <source>
        <dbReference type="ARBA" id="ARBA00023136"/>
    </source>
</evidence>
<dbReference type="PANTHER" id="PTHR43385:SF1">
    <property type="entry name" value="RIBOFLAVIN TRANSPORTER RIBJ"/>
    <property type="match status" value="1"/>
</dbReference>
<feature type="transmembrane region" description="Helical" evidence="6">
    <location>
        <begin position="430"/>
        <end position="450"/>
    </location>
</feature>
<dbReference type="EMBL" id="GG662699">
    <property type="protein sequence ID" value="EAR95978.2"/>
    <property type="molecule type" value="Genomic_DNA"/>
</dbReference>
<evidence type="ECO:0000256" key="2">
    <source>
        <dbReference type="ARBA" id="ARBA00022448"/>
    </source>
</evidence>
<feature type="transmembrane region" description="Helical" evidence="6">
    <location>
        <begin position="400"/>
        <end position="418"/>
    </location>
</feature>
<feature type="transmembrane region" description="Helical" evidence="6">
    <location>
        <begin position="279"/>
        <end position="301"/>
    </location>
</feature>
<keyword evidence="3 6" id="KW-0812">Transmembrane</keyword>
<dbReference type="InterPro" id="IPR036259">
    <property type="entry name" value="MFS_trans_sf"/>
</dbReference>
<proteinExistence type="predicted"/>
<dbReference type="KEGG" id="tet:TTHERM_00125440"/>
<dbReference type="InterPro" id="IPR052983">
    <property type="entry name" value="MFS_Riboflavin_Transporter"/>
</dbReference>
<dbReference type="PANTHER" id="PTHR43385">
    <property type="entry name" value="RIBOFLAVIN TRANSPORTER RIBJ"/>
    <property type="match status" value="1"/>
</dbReference>